<dbReference type="SMART" id="SM00966">
    <property type="entry name" value="SpoVT_AbrB"/>
    <property type="match status" value="1"/>
</dbReference>
<dbReference type="PROSITE" id="PS51740">
    <property type="entry name" value="SPOVT_ABRB"/>
    <property type="match status" value="1"/>
</dbReference>
<protein>
    <submittedName>
        <fullName evidence="3">AbrB/MazE/SpoVT family DNA-binding domain-containing protein</fullName>
    </submittedName>
</protein>
<dbReference type="InterPro" id="IPR037914">
    <property type="entry name" value="SpoVT-AbrB_sf"/>
</dbReference>
<dbReference type="SUPFAM" id="SSF89447">
    <property type="entry name" value="AbrB/MazE/MraZ-like"/>
    <property type="match status" value="1"/>
</dbReference>
<proteinExistence type="predicted"/>
<accession>A0ABV3LE77</accession>
<feature type="domain" description="SpoVT-AbrB" evidence="2">
    <location>
        <begin position="1"/>
        <end position="48"/>
    </location>
</feature>
<evidence type="ECO:0000259" key="2">
    <source>
        <dbReference type="PROSITE" id="PS51740"/>
    </source>
</evidence>
<dbReference type="Proteomes" id="UP001553715">
    <property type="component" value="Unassembled WGS sequence"/>
</dbReference>
<dbReference type="EMBL" id="JBFBMH010000003">
    <property type="protein sequence ID" value="MEW1974224.1"/>
    <property type="molecule type" value="Genomic_DNA"/>
</dbReference>
<sequence>MSIATMTSKGQFTMPKDVRDDLKLVAGSKVMFVKLPNGQYNVVRKTGDVSDLFGMLHQPGVPAMTIEEMNDAIADGAAESGMDS</sequence>
<dbReference type="RefSeq" id="WP_033105793.1">
    <property type="nucleotide sequence ID" value="NZ_JAJVKR010000013.1"/>
</dbReference>
<dbReference type="NCBIfam" id="TIGR01439">
    <property type="entry name" value="lp_hng_hel_AbrB"/>
    <property type="match status" value="1"/>
</dbReference>
<name>A0ABV3LE77_9MICO</name>
<evidence type="ECO:0000313" key="3">
    <source>
        <dbReference type="EMBL" id="MEW1974224.1"/>
    </source>
</evidence>
<dbReference type="InterPro" id="IPR007159">
    <property type="entry name" value="SpoVT-AbrB_dom"/>
</dbReference>
<evidence type="ECO:0000256" key="1">
    <source>
        <dbReference type="PROSITE-ProRule" id="PRU01076"/>
    </source>
</evidence>
<keyword evidence="4" id="KW-1185">Reference proteome</keyword>
<evidence type="ECO:0000313" key="4">
    <source>
        <dbReference type="Proteomes" id="UP001553715"/>
    </source>
</evidence>
<dbReference type="Gene3D" id="2.10.260.10">
    <property type="match status" value="1"/>
</dbReference>
<organism evidence="3 4">
    <name type="scientific">Microbacterium profundi</name>
    <dbReference type="NCBI Taxonomy" id="450380"/>
    <lineage>
        <taxon>Bacteria</taxon>
        <taxon>Bacillati</taxon>
        <taxon>Actinomycetota</taxon>
        <taxon>Actinomycetes</taxon>
        <taxon>Micrococcales</taxon>
        <taxon>Microbacteriaceae</taxon>
        <taxon>Microbacterium</taxon>
    </lineage>
</organism>
<keyword evidence="1 3" id="KW-0238">DNA-binding</keyword>
<gene>
    <name evidence="3" type="ORF">AB0301_03940</name>
</gene>
<comment type="caution">
    <text evidence="3">The sequence shown here is derived from an EMBL/GenBank/DDBJ whole genome shotgun (WGS) entry which is preliminary data.</text>
</comment>
<reference evidence="3 4" key="1">
    <citation type="submission" date="2024-06" db="EMBL/GenBank/DDBJ databases">
        <title>The Natural Products Discovery Center: Release of the First 8490 Sequenced Strains for Exploring Actinobacteria Biosynthetic Diversity.</title>
        <authorList>
            <person name="Kalkreuter E."/>
            <person name="Kautsar S.A."/>
            <person name="Yang D."/>
            <person name="Bader C.D."/>
            <person name="Teijaro C.N."/>
            <person name="Fluegel L."/>
            <person name="Davis C.M."/>
            <person name="Simpson J.R."/>
            <person name="Lauterbach L."/>
            <person name="Steele A.D."/>
            <person name="Gui C."/>
            <person name="Meng S."/>
            <person name="Li G."/>
            <person name="Viehrig K."/>
            <person name="Ye F."/>
            <person name="Su P."/>
            <person name="Kiefer A.F."/>
            <person name="Nichols A."/>
            <person name="Cepeda A.J."/>
            <person name="Yan W."/>
            <person name="Fan B."/>
            <person name="Jiang Y."/>
            <person name="Adhikari A."/>
            <person name="Zheng C.-J."/>
            <person name="Schuster L."/>
            <person name="Cowan T.M."/>
            <person name="Smanski M.J."/>
            <person name="Chevrette M.G."/>
            <person name="De Carvalho L.P.S."/>
            <person name="Shen B."/>
        </authorList>
    </citation>
    <scope>NUCLEOTIDE SEQUENCE [LARGE SCALE GENOMIC DNA]</scope>
    <source>
        <strain evidence="3 4">NPDC077434</strain>
    </source>
</reference>
<dbReference type="GO" id="GO:0003677">
    <property type="term" value="F:DNA binding"/>
    <property type="evidence" value="ECO:0007669"/>
    <property type="project" value="UniProtKB-KW"/>
</dbReference>